<evidence type="ECO:0000313" key="1">
    <source>
        <dbReference type="EMBL" id="CBJ26500.1"/>
    </source>
</evidence>
<organism evidence="1 2">
    <name type="scientific">Ectocarpus siliculosus</name>
    <name type="common">Brown alga</name>
    <name type="synonym">Conferva siliculosa</name>
    <dbReference type="NCBI Taxonomy" id="2880"/>
    <lineage>
        <taxon>Eukaryota</taxon>
        <taxon>Sar</taxon>
        <taxon>Stramenopiles</taxon>
        <taxon>Ochrophyta</taxon>
        <taxon>PX clade</taxon>
        <taxon>Phaeophyceae</taxon>
        <taxon>Ectocarpales</taxon>
        <taxon>Ectocarpaceae</taxon>
        <taxon>Ectocarpus</taxon>
    </lineage>
</organism>
<dbReference type="InterPro" id="IPR018788">
    <property type="entry name" value="Proteasome_assmbl_chp_3"/>
</dbReference>
<dbReference type="eggNOG" id="KOG4828">
    <property type="taxonomic scope" value="Eukaryota"/>
</dbReference>
<dbReference type="PANTHER" id="PTHR31051">
    <property type="entry name" value="PROTEASOME ASSEMBLY CHAPERONE 3"/>
    <property type="match status" value="1"/>
</dbReference>
<accession>D7FY61</accession>
<dbReference type="PANTHER" id="PTHR31051:SF1">
    <property type="entry name" value="PROTEASOME ASSEMBLY CHAPERONE 3"/>
    <property type="match status" value="1"/>
</dbReference>
<dbReference type="InterPro" id="IPR053720">
    <property type="entry name" value="Psm_Assembly_Chaperone"/>
</dbReference>
<name>D7FY61_ECTSI</name>
<dbReference type="OMA" id="IHVCAKN"/>
<keyword evidence="2" id="KW-1185">Reference proteome</keyword>
<dbReference type="Gene3D" id="3.30.230.90">
    <property type="match status" value="1"/>
</dbReference>
<protein>
    <submittedName>
        <fullName evidence="1">Uncharacterized protein</fullName>
    </submittedName>
</protein>
<dbReference type="Pfam" id="PF10178">
    <property type="entry name" value="PAC3"/>
    <property type="match status" value="1"/>
</dbReference>
<dbReference type="GO" id="GO:0043248">
    <property type="term" value="P:proteasome assembly"/>
    <property type="evidence" value="ECO:0007669"/>
    <property type="project" value="InterPro"/>
</dbReference>
<dbReference type="Proteomes" id="UP000002630">
    <property type="component" value="Linkage Group LG25"/>
</dbReference>
<reference evidence="1 2" key="1">
    <citation type="journal article" date="2010" name="Nature">
        <title>The Ectocarpus genome and the independent evolution of multicellularity in brown algae.</title>
        <authorList>
            <person name="Cock J.M."/>
            <person name="Sterck L."/>
            <person name="Rouze P."/>
            <person name="Scornet D."/>
            <person name="Allen A.E."/>
            <person name="Amoutzias G."/>
            <person name="Anthouard V."/>
            <person name="Artiguenave F."/>
            <person name="Aury J.M."/>
            <person name="Badger J.H."/>
            <person name="Beszteri B."/>
            <person name="Billiau K."/>
            <person name="Bonnet E."/>
            <person name="Bothwell J.H."/>
            <person name="Bowler C."/>
            <person name="Boyen C."/>
            <person name="Brownlee C."/>
            <person name="Carrano C.J."/>
            <person name="Charrier B."/>
            <person name="Cho G.Y."/>
            <person name="Coelho S.M."/>
            <person name="Collen J."/>
            <person name="Corre E."/>
            <person name="Da Silva C."/>
            <person name="Delage L."/>
            <person name="Delaroque N."/>
            <person name="Dittami S.M."/>
            <person name="Doulbeau S."/>
            <person name="Elias M."/>
            <person name="Farnham G."/>
            <person name="Gachon C.M."/>
            <person name="Gschloessl B."/>
            <person name="Heesch S."/>
            <person name="Jabbari K."/>
            <person name="Jubin C."/>
            <person name="Kawai H."/>
            <person name="Kimura K."/>
            <person name="Kloareg B."/>
            <person name="Kupper F.C."/>
            <person name="Lang D."/>
            <person name="Le Bail A."/>
            <person name="Leblanc C."/>
            <person name="Lerouge P."/>
            <person name="Lohr M."/>
            <person name="Lopez P.J."/>
            <person name="Martens C."/>
            <person name="Maumus F."/>
            <person name="Michel G."/>
            <person name="Miranda-Saavedra D."/>
            <person name="Morales J."/>
            <person name="Moreau H."/>
            <person name="Motomura T."/>
            <person name="Nagasato C."/>
            <person name="Napoli C.A."/>
            <person name="Nelson D.R."/>
            <person name="Nyvall-Collen P."/>
            <person name="Peters A.F."/>
            <person name="Pommier C."/>
            <person name="Potin P."/>
            <person name="Poulain J."/>
            <person name="Quesneville H."/>
            <person name="Read B."/>
            <person name="Rensing S.A."/>
            <person name="Ritter A."/>
            <person name="Rousvoal S."/>
            <person name="Samanta M."/>
            <person name="Samson G."/>
            <person name="Schroeder D.C."/>
            <person name="Segurens B."/>
            <person name="Strittmatter M."/>
            <person name="Tonon T."/>
            <person name="Tregear J.W."/>
            <person name="Valentin K."/>
            <person name="von Dassow P."/>
            <person name="Yamagishi T."/>
            <person name="Van de Peer Y."/>
            <person name="Wincker P."/>
        </authorList>
    </citation>
    <scope>NUCLEOTIDE SEQUENCE [LARGE SCALE GENOMIC DNA]</scope>
    <source>
        <strain evidence="2">Ec32 / CCAP1310/4</strain>
    </source>
</reference>
<proteinExistence type="predicted"/>
<sequence>MELAADMSAARNAPGARQTAWMLSGIRTEVVVIPYADRTFVIVTQMKKLGNLLMATSDAAGGMMAGSGGRRYSVQVLLGRRDDPLLCLYARQMLEQMKSDKPLLLAVCLKEEGRDTKTFQEVINQVLSLGGWSG</sequence>
<dbReference type="OrthoDB" id="5839at2759"/>
<dbReference type="STRING" id="2880.D7FY61"/>
<dbReference type="EMBL" id="FN648531">
    <property type="protein sequence ID" value="CBJ26500.1"/>
    <property type="molecule type" value="Genomic_DNA"/>
</dbReference>
<dbReference type="AlphaFoldDB" id="D7FY61"/>
<evidence type="ECO:0000313" key="2">
    <source>
        <dbReference type="Proteomes" id="UP000002630"/>
    </source>
</evidence>
<dbReference type="InParanoid" id="D7FY61"/>
<dbReference type="EMBL" id="FN649750">
    <property type="protein sequence ID" value="CBJ26500.1"/>
    <property type="molecule type" value="Genomic_DNA"/>
</dbReference>
<gene>
    <name evidence="1" type="ORF">Esi_0034_0047</name>
</gene>